<feature type="compositionally biased region" description="Basic and acidic residues" evidence="1">
    <location>
        <begin position="135"/>
        <end position="147"/>
    </location>
</feature>
<name>A0A8S9KFE0_BRACR</name>
<evidence type="ECO:0000313" key="2">
    <source>
        <dbReference type="EMBL" id="KAF2593940.1"/>
    </source>
</evidence>
<evidence type="ECO:0000256" key="1">
    <source>
        <dbReference type="SAM" id="MobiDB-lite"/>
    </source>
</evidence>
<reference evidence="2" key="1">
    <citation type="submission" date="2019-12" db="EMBL/GenBank/DDBJ databases">
        <title>Genome sequencing and annotation of Brassica cretica.</title>
        <authorList>
            <person name="Studholme D.J."/>
            <person name="Sarris P.F."/>
        </authorList>
    </citation>
    <scope>NUCLEOTIDE SEQUENCE</scope>
    <source>
        <strain evidence="2">PFS-102/07</strain>
        <tissue evidence="2">Leaf</tissue>
    </source>
</reference>
<protein>
    <submittedName>
        <fullName evidence="2">Uncharacterized protein</fullName>
    </submittedName>
</protein>
<proteinExistence type="predicted"/>
<organism evidence="2">
    <name type="scientific">Brassica cretica</name>
    <name type="common">Mustard</name>
    <dbReference type="NCBI Taxonomy" id="69181"/>
    <lineage>
        <taxon>Eukaryota</taxon>
        <taxon>Viridiplantae</taxon>
        <taxon>Streptophyta</taxon>
        <taxon>Embryophyta</taxon>
        <taxon>Tracheophyta</taxon>
        <taxon>Spermatophyta</taxon>
        <taxon>Magnoliopsida</taxon>
        <taxon>eudicotyledons</taxon>
        <taxon>Gunneridae</taxon>
        <taxon>Pentapetalae</taxon>
        <taxon>rosids</taxon>
        <taxon>malvids</taxon>
        <taxon>Brassicales</taxon>
        <taxon>Brassicaceae</taxon>
        <taxon>Brassiceae</taxon>
        <taxon>Brassica</taxon>
    </lineage>
</organism>
<accession>A0A8S9KFE0</accession>
<feature type="compositionally biased region" description="Basic and acidic residues" evidence="1">
    <location>
        <begin position="78"/>
        <end position="99"/>
    </location>
</feature>
<gene>
    <name evidence="2" type="ORF">F2Q70_00042392</name>
</gene>
<feature type="region of interest" description="Disordered" evidence="1">
    <location>
        <begin position="71"/>
        <end position="99"/>
    </location>
</feature>
<feature type="region of interest" description="Disordered" evidence="1">
    <location>
        <begin position="121"/>
        <end position="147"/>
    </location>
</feature>
<dbReference type="AlphaFoldDB" id="A0A8S9KFE0"/>
<sequence length="233" mass="26879">MVATLILERGENGDLHDQEGHLRNAAVQRLDDQRAYHVNAIIEDDLWHVSKEEKLQERDFDVKSSMSFGGSHWCRPTPSDEHQSMDWDEHRSTSDVQHRSTESVALCKMVRIMTHDEFAAKHPHPPKPFHVNINRKSEQTADRERELTADQQPTLVLDRRAPLCYRVQLPKINLAQLYALRNPSQPSETPTDNIKITVEVTPAMTKFPITIDNCITNISIHRQAHVVFTFSQY</sequence>
<dbReference type="EMBL" id="QGKY02000164">
    <property type="protein sequence ID" value="KAF2593940.1"/>
    <property type="molecule type" value="Genomic_DNA"/>
</dbReference>
<comment type="caution">
    <text evidence="2">The sequence shown here is derived from an EMBL/GenBank/DDBJ whole genome shotgun (WGS) entry which is preliminary data.</text>
</comment>